<sequence>MLDASVGILMLARSPQIAMRSETKSMESHRNRNGGDRKLRSMRRSSSQCHRPSS</sequence>
<comment type="caution">
    <text evidence="2">The sequence shown here is derived from an EMBL/GenBank/DDBJ whole genome shotgun (WGS) entry which is preliminary data.</text>
</comment>
<gene>
    <name evidence="2" type="ORF">TIFTF001_016416</name>
</gene>
<feature type="compositionally biased region" description="Basic and acidic residues" evidence="1">
    <location>
        <begin position="21"/>
        <end position="39"/>
    </location>
</feature>
<evidence type="ECO:0000313" key="3">
    <source>
        <dbReference type="Proteomes" id="UP001187192"/>
    </source>
</evidence>
<feature type="region of interest" description="Disordered" evidence="1">
    <location>
        <begin position="19"/>
        <end position="54"/>
    </location>
</feature>
<keyword evidence="3" id="KW-1185">Reference proteome</keyword>
<feature type="compositionally biased region" description="Polar residues" evidence="1">
    <location>
        <begin position="44"/>
        <end position="54"/>
    </location>
</feature>
<dbReference type="Proteomes" id="UP001187192">
    <property type="component" value="Unassembled WGS sequence"/>
</dbReference>
<accession>A0AA88ATB1</accession>
<dbReference type="AlphaFoldDB" id="A0AA88ATB1"/>
<name>A0AA88ATB1_FICCA</name>
<reference evidence="2" key="1">
    <citation type="submission" date="2023-07" db="EMBL/GenBank/DDBJ databases">
        <title>draft genome sequence of fig (Ficus carica).</title>
        <authorList>
            <person name="Takahashi T."/>
            <person name="Nishimura K."/>
        </authorList>
    </citation>
    <scope>NUCLEOTIDE SEQUENCE</scope>
</reference>
<evidence type="ECO:0000256" key="1">
    <source>
        <dbReference type="SAM" id="MobiDB-lite"/>
    </source>
</evidence>
<dbReference type="EMBL" id="BTGU01000025">
    <property type="protein sequence ID" value="GMN47241.1"/>
    <property type="molecule type" value="Genomic_DNA"/>
</dbReference>
<protein>
    <submittedName>
        <fullName evidence="2">Uncharacterized protein</fullName>
    </submittedName>
</protein>
<organism evidence="2 3">
    <name type="scientific">Ficus carica</name>
    <name type="common">Common fig</name>
    <dbReference type="NCBI Taxonomy" id="3494"/>
    <lineage>
        <taxon>Eukaryota</taxon>
        <taxon>Viridiplantae</taxon>
        <taxon>Streptophyta</taxon>
        <taxon>Embryophyta</taxon>
        <taxon>Tracheophyta</taxon>
        <taxon>Spermatophyta</taxon>
        <taxon>Magnoliopsida</taxon>
        <taxon>eudicotyledons</taxon>
        <taxon>Gunneridae</taxon>
        <taxon>Pentapetalae</taxon>
        <taxon>rosids</taxon>
        <taxon>fabids</taxon>
        <taxon>Rosales</taxon>
        <taxon>Moraceae</taxon>
        <taxon>Ficeae</taxon>
        <taxon>Ficus</taxon>
    </lineage>
</organism>
<proteinExistence type="predicted"/>
<evidence type="ECO:0000313" key="2">
    <source>
        <dbReference type="EMBL" id="GMN47241.1"/>
    </source>
</evidence>